<dbReference type="GO" id="GO:0005524">
    <property type="term" value="F:ATP binding"/>
    <property type="evidence" value="ECO:0007669"/>
    <property type="project" value="InterPro"/>
</dbReference>
<name>A0AAV6X199_9LAMI</name>
<dbReference type="EMBL" id="WHWC01000009">
    <property type="protein sequence ID" value="KAG8376303.1"/>
    <property type="molecule type" value="Genomic_DNA"/>
</dbReference>
<dbReference type="InterPro" id="IPR050823">
    <property type="entry name" value="Plant_Ser_Thr_Prot_Kinase"/>
</dbReference>
<dbReference type="Gene3D" id="1.10.510.10">
    <property type="entry name" value="Transferase(Phosphotransferase) domain 1"/>
    <property type="match status" value="1"/>
</dbReference>
<dbReference type="InterPro" id="IPR011009">
    <property type="entry name" value="Kinase-like_dom_sf"/>
</dbReference>
<dbReference type="GO" id="GO:0004672">
    <property type="term" value="F:protein kinase activity"/>
    <property type="evidence" value="ECO:0007669"/>
    <property type="project" value="InterPro"/>
</dbReference>
<protein>
    <recommendedName>
        <fullName evidence="1">Protein kinase domain-containing protein</fullName>
    </recommendedName>
</protein>
<reference evidence="2" key="1">
    <citation type="submission" date="2019-10" db="EMBL/GenBank/DDBJ databases">
        <authorList>
            <person name="Zhang R."/>
            <person name="Pan Y."/>
            <person name="Wang J."/>
            <person name="Ma R."/>
            <person name="Yu S."/>
        </authorList>
    </citation>
    <scope>NUCLEOTIDE SEQUENCE</scope>
    <source>
        <strain evidence="2">LA-IB0</strain>
        <tissue evidence="2">Leaf</tissue>
    </source>
</reference>
<gene>
    <name evidence="2" type="ORF">BUALT_Bualt09G0049300</name>
</gene>
<dbReference type="PROSITE" id="PS50011">
    <property type="entry name" value="PROTEIN_KINASE_DOM"/>
    <property type="match status" value="1"/>
</dbReference>
<dbReference type="AlphaFoldDB" id="A0AAV6X199"/>
<dbReference type="SUPFAM" id="SSF56112">
    <property type="entry name" value="Protein kinase-like (PK-like)"/>
    <property type="match status" value="1"/>
</dbReference>
<keyword evidence="3" id="KW-1185">Reference proteome</keyword>
<sequence>MSELIEFEYKDLETLTDNFSEENFIYHAQYCKLYRGKIPKGWKGMECRVVTVKVWVDEAFVFPPQAYKRSWEKNLENFRDEIMILEHRSTMLSPNLPKLMGFFHEDTTQRLGVVYDLESIDVLENLFDKERFGWHNRIKVALGLAKILEHFHGNQPRYLIRDFSTAHIMLDKDFNAVLFNFFGFTGGVLGEKIKGQDIMSRKVLGSLRYVDLWIFNSETWKESMDVYSFGIILLELIRKRKVCTLAEPKTTSFEYEGHLQKMYKRRKSKLLGESRCSLVDQRFEIDESFHVSDGCRISKLAMECVRYRDECLNAKEIVEKLNKMRIVKKPPSSRRLVVPRKRHCGWMVSFRFFGW</sequence>
<dbReference type="InterPro" id="IPR000719">
    <property type="entry name" value="Prot_kinase_dom"/>
</dbReference>
<feature type="domain" description="Protein kinase" evidence="1">
    <location>
        <begin position="19"/>
        <end position="353"/>
    </location>
</feature>
<evidence type="ECO:0000259" key="1">
    <source>
        <dbReference type="PROSITE" id="PS50011"/>
    </source>
</evidence>
<dbReference type="PANTHER" id="PTHR45621">
    <property type="entry name" value="OS01G0588500 PROTEIN-RELATED"/>
    <property type="match status" value="1"/>
</dbReference>
<proteinExistence type="predicted"/>
<dbReference type="Gene3D" id="3.30.200.20">
    <property type="entry name" value="Phosphorylase Kinase, domain 1"/>
    <property type="match status" value="1"/>
</dbReference>
<evidence type="ECO:0000313" key="2">
    <source>
        <dbReference type="EMBL" id="KAG8376303.1"/>
    </source>
</evidence>
<dbReference type="Proteomes" id="UP000826271">
    <property type="component" value="Unassembled WGS sequence"/>
</dbReference>
<evidence type="ECO:0000313" key="3">
    <source>
        <dbReference type="Proteomes" id="UP000826271"/>
    </source>
</evidence>
<dbReference type="SMART" id="SM00220">
    <property type="entry name" value="S_TKc"/>
    <property type="match status" value="1"/>
</dbReference>
<comment type="caution">
    <text evidence="2">The sequence shown here is derived from an EMBL/GenBank/DDBJ whole genome shotgun (WGS) entry which is preliminary data.</text>
</comment>
<dbReference type="Pfam" id="PF00069">
    <property type="entry name" value="Pkinase"/>
    <property type="match status" value="1"/>
</dbReference>
<organism evidence="2 3">
    <name type="scientific">Buddleja alternifolia</name>
    <dbReference type="NCBI Taxonomy" id="168488"/>
    <lineage>
        <taxon>Eukaryota</taxon>
        <taxon>Viridiplantae</taxon>
        <taxon>Streptophyta</taxon>
        <taxon>Embryophyta</taxon>
        <taxon>Tracheophyta</taxon>
        <taxon>Spermatophyta</taxon>
        <taxon>Magnoliopsida</taxon>
        <taxon>eudicotyledons</taxon>
        <taxon>Gunneridae</taxon>
        <taxon>Pentapetalae</taxon>
        <taxon>asterids</taxon>
        <taxon>lamiids</taxon>
        <taxon>Lamiales</taxon>
        <taxon>Scrophulariaceae</taxon>
        <taxon>Buddlejeae</taxon>
        <taxon>Buddleja</taxon>
    </lineage>
</organism>
<accession>A0AAV6X199</accession>